<organism evidence="9 10">
    <name type="scientific">Nakaseomyces bracarensis</name>
    <dbReference type="NCBI Taxonomy" id="273131"/>
    <lineage>
        <taxon>Eukaryota</taxon>
        <taxon>Fungi</taxon>
        <taxon>Dikarya</taxon>
        <taxon>Ascomycota</taxon>
        <taxon>Saccharomycotina</taxon>
        <taxon>Saccharomycetes</taxon>
        <taxon>Saccharomycetales</taxon>
        <taxon>Saccharomycetaceae</taxon>
        <taxon>Nakaseomyces</taxon>
    </lineage>
</organism>
<accession>A0ABR4NRH2</accession>
<dbReference type="InterPro" id="IPR051089">
    <property type="entry name" value="prtT"/>
</dbReference>
<protein>
    <submittedName>
        <fullName evidence="9">Regulatory protein LEU3</fullName>
    </submittedName>
</protein>
<evidence type="ECO:0000256" key="1">
    <source>
        <dbReference type="ARBA" id="ARBA00004123"/>
    </source>
</evidence>
<evidence type="ECO:0000256" key="5">
    <source>
        <dbReference type="ARBA" id="ARBA00023242"/>
    </source>
</evidence>
<dbReference type="PANTHER" id="PTHR31845:SF21">
    <property type="entry name" value="REGULATORY PROTEIN LEU3"/>
    <property type="match status" value="1"/>
</dbReference>
<evidence type="ECO:0000259" key="8">
    <source>
        <dbReference type="PROSITE" id="PS50048"/>
    </source>
</evidence>
<name>A0ABR4NRH2_9SACH</name>
<keyword evidence="6" id="KW-0175">Coiled coil</keyword>
<dbReference type="SUPFAM" id="SSF57701">
    <property type="entry name" value="Zn2/Cys6 DNA-binding domain"/>
    <property type="match status" value="1"/>
</dbReference>
<comment type="subcellular location">
    <subcellularLocation>
        <location evidence="1">Nucleus</location>
    </subcellularLocation>
</comment>
<comment type="caution">
    <text evidence="9">The sequence shown here is derived from an EMBL/GenBank/DDBJ whole genome shotgun (WGS) entry which is preliminary data.</text>
</comment>
<feature type="compositionally biased region" description="Low complexity" evidence="7">
    <location>
        <begin position="750"/>
        <end position="771"/>
    </location>
</feature>
<feature type="compositionally biased region" description="Polar residues" evidence="7">
    <location>
        <begin position="1"/>
        <end position="37"/>
    </location>
</feature>
<feature type="region of interest" description="Disordered" evidence="7">
    <location>
        <begin position="1"/>
        <end position="41"/>
    </location>
</feature>
<proteinExistence type="predicted"/>
<dbReference type="PROSITE" id="PS00463">
    <property type="entry name" value="ZN2_CY6_FUNGAL_1"/>
    <property type="match status" value="1"/>
</dbReference>
<reference evidence="9 10" key="1">
    <citation type="submission" date="2024-05" db="EMBL/GenBank/DDBJ databases">
        <title>Long read based assembly of the Candida bracarensis genome reveals expanded adhesin content.</title>
        <authorList>
            <person name="Marcet-Houben M."/>
            <person name="Ksiezopolska E."/>
            <person name="Gabaldon T."/>
        </authorList>
    </citation>
    <scope>NUCLEOTIDE SEQUENCE [LARGE SCALE GENOMIC DNA]</scope>
    <source>
        <strain evidence="9 10">CBM6</strain>
    </source>
</reference>
<keyword evidence="4" id="KW-0804">Transcription</keyword>
<dbReference type="CDD" id="cd12148">
    <property type="entry name" value="fungal_TF_MHR"/>
    <property type="match status" value="1"/>
</dbReference>
<evidence type="ECO:0000256" key="4">
    <source>
        <dbReference type="ARBA" id="ARBA00023163"/>
    </source>
</evidence>
<dbReference type="Pfam" id="PF00172">
    <property type="entry name" value="Zn_clus"/>
    <property type="match status" value="1"/>
</dbReference>
<evidence type="ECO:0000313" key="9">
    <source>
        <dbReference type="EMBL" id="KAL3230844.1"/>
    </source>
</evidence>
<keyword evidence="2" id="KW-0805">Transcription regulation</keyword>
<evidence type="ECO:0000256" key="3">
    <source>
        <dbReference type="ARBA" id="ARBA00023125"/>
    </source>
</evidence>
<dbReference type="Gene3D" id="4.10.240.10">
    <property type="entry name" value="Zn(2)-C6 fungal-type DNA-binding domain"/>
    <property type="match status" value="1"/>
</dbReference>
<dbReference type="CDD" id="cd00067">
    <property type="entry name" value="GAL4"/>
    <property type="match status" value="1"/>
</dbReference>
<dbReference type="SMART" id="SM00066">
    <property type="entry name" value="GAL4"/>
    <property type="match status" value="1"/>
</dbReference>
<dbReference type="PROSITE" id="PS50048">
    <property type="entry name" value="ZN2_CY6_FUNGAL_2"/>
    <property type="match status" value="1"/>
</dbReference>
<dbReference type="EMBL" id="JBEVYD010000009">
    <property type="protein sequence ID" value="KAL3230844.1"/>
    <property type="molecule type" value="Genomic_DNA"/>
</dbReference>
<dbReference type="PANTHER" id="PTHR31845">
    <property type="entry name" value="FINGER DOMAIN PROTEIN, PUTATIVE-RELATED"/>
    <property type="match status" value="1"/>
</dbReference>
<feature type="region of interest" description="Disordered" evidence="7">
    <location>
        <begin position="847"/>
        <end position="872"/>
    </location>
</feature>
<evidence type="ECO:0000256" key="6">
    <source>
        <dbReference type="SAM" id="Coils"/>
    </source>
</evidence>
<feature type="region of interest" description="Disordered" evidence="7">
    <location>
        <begin position="748"/>
        <end position="774"/>
    </location>
</feature>
<evidence type="ECO:0000313" key="10">
    <source>
        <dbReference type="Proteomes" id="UP001623330"/>
    </source>
</evidence>
<gene>
    <name evidence="9" type="ORF">RNJ44_01293</name>
</gene>
<dbReference type="InterPro" id="IPR036864">
    <property type="entry name" value="Zn2-C6_fun-type_DNA-bd_sf"/>
</dbReference>
<feature type="coiled-coil region" evidence="6">
    <location>
        <begin position="96"/>
        <end position="139"/>
    </location>
</feature>
<sequence>MESVGSELNTPNSDNGDVISVNTVDSNTRQSSETPVSVTGAGKVRKKKVACVECRQQKSKCDAHDRAPEPCTRCQKKGVPCILKRDFRRTYKRARNEAIEKRFKELTATLSNLSSEEILRRIEEEQQQLLDNSNFTKDKIKKMKDENMKKWKHEDLHTAKLPSTSPNYDDDFDSYSTQNGPVKTDSVEIAYPKFTEEYVFKELTDEQLKCSPKSLGDVYVSSSEISELFQEFGTNYHKFLPVVDLSKGAERIYNLSPCLFWVILLIGLRRKTGATSLMKRLSILVKSVLSEITISPIIRYTPSDKDDPVLNVASVYSVQAFLLYTFWPPLTSSLSADTSWNTIGTAMFQAIRVGLNCADFSKEYASANSELINEQIRTWVCCNIVSQLIASSFGFPAFTSFDHCIINSTKITNLTAVDENIPLPLKQLTHIARFENQVSNTISSNGTNVVGIVERESKHPLIEILNQQLAHLELALEDTRIDDIRRFSLLVAKTHLLMYYFNDPLLTDNYGSAYRGTFSVNKTEALFETKKGLIKTYNAAVDFLGHAHNMWRSNPTIVKYLPGVFVLNIWQSACIISKLANSSIAPLLDIGRGKKAYQNAVLLTYSASVLKHDMAYRSSGIMKSIWSLFANMYESWRKDQHGREGNSNHITGDFNLGVTVRSRMAVSIFFDCLYILKEKCGMAKLEREARTINGGEDNIGEKNEDEDDYDSNINENGGNNIKDKTSDLQSIKNPERNARRIIETIPLDPNPINAASSSSNGSSINTPNSNGHEILHTNNILSKLSPENAINSRSLNNSPLVKSDNNTIDYGKSLIKPPETSMFEIVKNQKPQLNGNYRNIMRGENNEINFNNTKSPSNLAHNGQNSNRFTAPQVDSQNNQFIVPLSEDQINTTPTNDSPNSIMANWDNWESDMVWKDVDILMNEFAFNPTL</sequence>
<keyword evidence="3" id="KW-0238">DNA-binding</keyword>
<feature type="region of interest" description="Disordered" evidence="7">
    <location>
        <begin position="694"/>
        <end position="730"/>
    </location>
</feature>
<keyword evidence="10" id="KW-1185">Reference proteome</keyword>
<dbReference type="Proteomes" id="UP001623330">
    <property type="component" value="Unassembled WGS sequence"/>
</dbReference>
<feature type="domain" description="Zn(2)-C6 fungal-type" evidence="8">
    <location>
        <begin position="50"/>
        <end position="83"/>
    </location>
</feature>
<evidence type="ECO:0000256" key="2">
    <source>
        <dbReference type="ARBA" id="ARBA00023015"/>
    </source>
</evidence>
<keyword evidence="5" id="KW-0539">Nucleus</keyword>
<dbReference type="InterPro" id="IPR001138">
    <property type="entry name" value="Zn2Cys6_DnaBD"/>
</dbReference>
<evidence type="ECO:0000256" key="7">
    <source>
        <dbReference type="SAM" id="MobiDB-lite"/>
    </source>
</evidence>